<sequence>MTIKEHTRFRDIKPYFTPESLDDLKGPYTGEITVSHSVLWIGNGKVDLSQDGGVQLAYQALLAEGTPLDQTDGLNKKRLIEVWPHLRLDPRVTQLWESKFPELPRRAEWTRTKKNNVA</sequence>
<protein>
    <submittedName>
        <fullName evidence="1">Uncharacterized protein</fullName>
    </submittedName>
</protein>
<dbReference type="STRING" id="1160091.B9T39_04665"/>
<dbReference type="AlphaFoldDB" id="A0A1Y2T0C4"/>
<evidence type="ECO:0000313" key="1">
    <source>
        <dbReference type="EMBL" id="OTA29174.1"/>
    </source>
</evidence>
<comment type="caution">
    <text evidence="1">The sequence shown here is derived from an EMBL/GenBank/DDBJ whole genome shotgun (WGS) entry which is preliminary data.</text>
</comment>
<organism evidence="1 2">
    <name type="scientific">Alloscardovia macacae</name>
    <dbReference type="NCBI Taxonomy" id="1160091"/>
    <lineage>
        <taxon>Bacteria</taxon>
        <taxon>Bacillati</taxon>
        <taxon>Actinomycetota</taxon>
        <taxon>Actinomycetes</taxon>
        <taxon>Bifidobacteriales</taxon>
        <taxon>Bifidobacteriaceae</taxon>
        <taxon>Alloscardovia</taxon>
    </lineage>
</organism>
<name>A0A1Y2T0C4_9BIFI</name>
<gene>
    <name evidence="1" type="ORF">B9T39_04665</name>
</gene>
<accession>A0A1Y2T0C4</accession>
<dbReference type="EMBL" id="NEKC01000008">
    <property type="protein sequence ID" value="OTA29174.1"/>
    <property type="molecule type" value="Genomic_DNA"/>
</dbReference>
<dbReference type="RefSeq" id="WP_086106652.1">
    <property type="nucleotide sequence ID" value="NZ_NEKB01000006.1"/>
</dbReference>
<evidence type="ECO:0000313" key="2">
    <source>
        <dbReference type="Proteomes" id="UP000243540"/>
    </source>
</evidence>
<dbReference type="OrthoDB" id="3296614at2"/>
<reference evidence="1 2" key="1">
    <citation type="submission" date="2017-04" db="EMBL/GenBank/DDBJ databases">
        <title>Draft genome sequences of Alloscardovia macacae UMA81211 and UMA81212 isolated from the feces of a rhesus macaque (Macaca mulatta).</title>
        <authorList>
            <person name="Albert K."/>
            <person name="Sela D.A."/>
        </authorList>
    </citation>
    <scope>NUCLEOTIDE SEQUENCE [LARGE SCALE GENOMIC DNA]</scope>
    <source>
        <strain evidence="1 2">UMA81212</strain>
    </source>
</reference>
<dbReference type="Proteomes" id="UP000243540">
    <property type="component" value="Unassembled WGS sequence"/>
</dbReference>
<proteinExistence type="predicted"/>